<feature type="region of interest" description="Disordered" evidence="1">
    <location>
        <begin position="381"/>
        <end position="406"/>
    </location>
</feature>
<dbReference type="AlphaFoldDB" id="A0A7J7M809"/>
<organism evidence="3 4">
    <name type="scientific">Kingdonia uniflora</name>
    <dbReference type="NCBI Taxonomy" id="39325"/>
    <lineage>
        <taxon>Eukaryota</taxon>
        <taxon>Viridiplantae</taxon>
        <taxon>Streptophyta</taxon>
        <taxon>Embryophyta</taxon>
        <taxon>Tracheophyta</taxon>
        <taxon>Spermatophyta</taxon>
        <taxon>Magnoliopsida</taxon>
        <taxon>Ranunculales</taxon>
        <taxon>Circaeasteraceae</taxon>
        <taxon>Kingdonia</taxon>
    </lineage>
</organism>
<dbReference type="InterPro" id="IPR044730">
    <property type="entry name" value="RNase_H-like_dom_plant"/>
</dbReference>
<dbReference type="PANTHER" id="PTHR47723:SF19">
    <property type="entry name" value="POLYNUCLEOTIDYL TRANSFERASE, RIBONUCLEASE H-LIKE SUPERFAMILY PROTEIN"/>
    <property type="match status" value="1"/>
</dbReference>
<dbReference type="PANTHER" id="PTHR47723">
    <property type="entry name" value="OS05G0353850 PROTEIN"/>
    <property type="match status" value="1"/>
</dbReference>
<name>A0A7J7M809_9MAGN</name>
<dbReference type="GO" id="GO:0003676">
    <property type="term" value="F:nucleic acid binding"/>
    <property type="evidence" value="ECO:0007669"/>
    <property type="project" value="InterPro"/>
</dbReference>
<evidence type="ECO:0000259" key="2">
    <source>
        <dbReference type="PROSITE" id="PS50879"/>
    </source>
</evidence>
<keyword evidence="4" id="KW-1185">Reference proteome</keyword>
<dbReference type="InterPro" id="IPR012337">
    <property type="entry name" value="RNaseH-like_sf"/>
</dbReference>
<proteinExistence type="predicted"/>
<evidence type="ECO:0000313" key="3">
    <source>
        <dbReference type="EMBL" id="KAF6150914.1"/>
    </source>
</evidence>
<protein>
    <recommendedName>
        <fullName evidence="2">RNase H type-1 domain-containing protein</fullName>
    </recommendedName>
</protein>
<dbReference type="CDD" id="cd06222">
    <property type="entry name" value="RNase_H_like"/>
    <property type="match status" value="1"/>
</dbReference>
<dbReference type="InterPro" id="IPR002156">
    <property type="entry name" value="RNaseH_domain"/>
</dbReference>
<gene>
    <name evidence="3" type="ORF">GIB67_000080</name>
</gene>
<dbReference type="OrthoDB" id="1436468at2759"/>
<dbReference type="GO" id="GO:0004523">
    <property type="term" value="F:RNA-DNA hybrid ribonuclease activity"/>
    <property type="evidence" value="ECO:0007669"/>
    <property type="project" value="InterPro"/>
</dbReference>
<reference evidence="3 4" key="1">
    <citation type="journal article" date="2020" name="IScience">
        <title>Genome Sequencing of the Endangered Kingdonia uniflora (Circaeasteraceae, Ranunculales) Reveals Potential Mechanisms of Evolutionary Specialization.</title>
        <authorList>
            <person name="Sun Y."/>
            <person name="Deng T."/>
            <person name="Zhang A."/>
            <person name="Moore M.J."/>
            <person name="Landis J.B."/>
            <person name="Lin N."/>
            <person name="Zhang H."/>
            <person name="Zhang X."/>
            <person name="Huang J."/>
            <person name="Zhang X."/>
            <person name="Sun H."/>
            <person name="Wang H."/>
        </authorList>
    </citation>
    <scope>NUCLEOTIDE SEQUENCE [LARGE SCALE GENOMIC DNA]</scope>
    <source>
        <strain evidence="3">TB1705</strain>
        <tissue evidence="3">Leaf</tissue>
    </source>
</reference>
<dbReference type="EMBL" id="JACGCM010001725">
    <property type="protein sequence ID" value="KAF6150914.1"/>
    <property type="molecule type" value="Genomic_DNA"/>
</dbReference>
<comment type="caution">
    <text evidence="3">The sequence shown here is derived from an EMBL/GenBank/DDBJ whole genome shotgun (WGS) entry which is preliminary data.</text>
</comment>
<dbReference type="SUPFAM" id="SSF53098">
    <property type="entry name" value="Ribonuclease H-like"/>
    <property type="match status" value="1"/>
</dbReference>
<dbReference type="InterPro" id="IPR036397">
    <property type="entry name" value="RNaseH_sf"/>
</dbReference>
<accession>A0A7J7M809</accession>
<sequence>MKLVWNFLNGQDDWAKLMRAKFNTKAGNRIYSTQGSSVWAGIRGAVTEVEQISGWIVGDGKDIDLWRDNCVLRAADKLSPYLKDLWLGAIWGGSNLIWQARNDHLYEEVTMDIEKEKTKWLSRIQETAYLSKAVMNNTQNDLSIIHSLRVPCHPRNDTNVRSCFWNLPEEGEVKINTDGESKGNPGKGGSGFIIRNSRGVIIRTMAMGLVIVASYMVECMALVHGLACAASNGWEIAWLESDSSGTVKAFNNNLIPWNHENVWMEAKKKMKKIIITSTWREANISADILANRGTMLLEGIMESIIGKPQFLRKIEILMCEYFRFVQWGVFIKMVEPINIDDKEIFDNLQDVKPLMIDVTTYVRQLGGRIVEAFDEEGIDTDVDHEPLVSDQEGSGSGEEDIKVGEKDDVRETPVVPEGIEAPEAIEAPVVTIPEGILADELLDELTSGLPVKMDADISPPAEIN</sequence>
<evidence type="ECO:0000256" key="1">
    <source>
        <dbReference type="SAM" id="MobiDB-lite"/>
    </source>
</evidence>
<dbReference type="Pfam" id="PF13456">
    <property type="entry name" value="RVT_3"/>
    <property type="match status" value="1"/>
</dbReference>
<dbReference type="Proteomes" id="UP000541444">
    <property type="component" value="Unassembled WGS sequence"/>
</dbReference>
<dbReference type="PROSITE" id="PS50879">
    <property type="entry name" value="RNASE_H_1"/>
    <property type="match status" value="1"/>
</dbReference>
<feature type="domain" description="RNase H type-1" evidence="2">
    <location>
        <begin position="169"/>
        <end position="302"/>
    </location>
</feature>
<dbReference type="Gene3D" id="3.30.420.10">
    <property type="entry name" value="Ribonuclease H-like superfamily/Ribonuclease H"/>
    <property type="match status" value="1"/>
</dbReference>
<dbReference type="InterPro" id="IPR053151">
    <property type="entry name" value="RNase_H-like"/>
</dbReference>
<evidence type="ECO:0000313" key="4">
    <source>
        <dbReference type="Proteomes" id="UP000541444"/>
    </source>
</evidence>